<accession>Q9K2A2</accession>
<dbReference type="RefSeq" id="WP_010892021.1">
    <property type="nucleotide sequence ID" value="NZ_CP160064.1"/>
</dbReference>
<feature type="domain" description="DUF575" evidence="2">
    <location>
        <begin position="19"/>
        <end position="118"/>
    </location>
</feature>
<evidence type="ECO:0000259" key="2">
    <source>
        <dbReference type="Pfam" id="PF04746"/>
    </source>
</evidence>
<evidence type="ECO:0000256" key="1">
    <source>
        <dbReference type="SAM" id="MobiDB-lite"/>
    </source>
</evidence>
<gene>
    <name evidence="4" type="ordered locus">CP_0297</name>
    <name evidence="5" type="ORF">BN1224_GiD_A_04720</name>
    <name evidence="6" type="ORF">BN1224_YK41_BO_00220</name>
</gene>
<reference evidence="5" key="2">
    <citation type="submission" date="2015-05" db="EMBL/GenBank/DDBJ databases">
        <authorList>
            <person name="Rattei Thomas"/>
        </authorList>
    </citation>
    <scope>NUCLEOTIDE SEQUENCE</scope>
    <source>
        <strain evidence="5">GiD</strain>
        <strain evidence="6">YK41</strain>
    </source>
</reference>
<evidence type="ECO:0000313" key="4">
    <source>
        <dbReference type="EMBL" id="AAF38154.1"/>
    </source>
</evidence>
<dbReference type="OrthoDB" id="19246at2"/>
<evidence type="ECO:0000313" key="7">
    <source>
        <dbReference type="Proteomes" id="UP000000583"/>
    </source>
</evidence>
<name>Q9K2A2_CHLPN</name>
<evidence type="ECO:0000259" key="3">
    <source>
        <dbReference type="Pfam" id="PF04763"/>
    </source>
</evidence>
<feature type="domain" description="DUF562" evidence="3">
    <location>
        <begin position="397"/>
        <end position="541"/>
    </location>
</feature>
<dbReference type="Pfam" id="PF04763">
    <property type="entry name" value="DUF562"/>
    <property type="match status" value="1"/>
</dbReference>
<dbReference type="EMBL" id="LN847008">
    <property type="protein sequence ID" value="CRI41471.1"/>
    <property type="molecule type" value="Genomic_DNA"/>
</dbReference>
<reference evidence="4 7" key="1">
    <citation type="journal article" date="2000" name="Nucleic Acids Res.">
        <title>Genome sequences of Chlamydia trachomatis MoPn and Chlamydia pneumoniae AR39.</title>
        <authorList>
            <person name="Read T.D."/>
            <person name="Brunham R.C."/>
            <person name="Shen C."/>
            <person name="Gill S.R."/>
            <person name="Heidelberg J.F."/>
            <person name="White O."/>
            <person name="Hickey E.K."/>
            <person name="Peterson J.D."/>
            <person name="Utterback T.R."/>
            <person name="Berry K.J."/>
            <person name="Bass S."/>
            <person name="Linher K.D."/>
            <person name="Weidman J.F."/>
            <person name="Khouri H.M."/>
            <person name="Craven B."/>
            <person name="Bowman C."/>
            <person name="Dodson R.J."/>
            <person name="Gwinn M.L."/>
            <person name="Nelson W.C."/>
            <person name="DeBoy R.T."/>
            <person name="Kolonay J.F."/>
            <person name="McClarty G."/>
            <person name="Salzberg S.L."/>
            <person name="Eisen J.A."/>
            <person name="Fraser C.M."/>
        </authorList>
    </citation>
    <scope>NUCLEOTIDE SEQUENCE [LARGE SCALE GENOMIC DNA]</scope>
    <source>
        <strain evidence="4 7">AR39</strain>
    </source>
</reference>
<evidence type="ECO:0000313" key="6">
    <source>
        <dbReference type="EMBL" id="CRI73109.1"/>
    </source>
</evidence>
<sequence length="692" mass="77577">MTHCLHGWFSVVRHHFVQAFNFSRPLYSRITHFALGVIKAIPIVGHLVMGVDWLISHCFERGVSHPGFPSDIAPILKVEKIAGRDHISRIENQLKSLRKTIEVEDLDKVHGQYQENPYADMASSEVLKLDKGVHVSELGKAFSRVRNRITRSYSYAPTPQLDSIAIVGIDLVSPEEQENLVRLANEVIQLYPKSKTTLYLLIDFNKEWVGDISSDKEKQLRSLGLHSEVQCLSVLEPQGAEGEDTKHFDLMVGCYGKDSYLREGKILQQALGTSLGTVPWVNVMHTLPSRYRSRLSLPINTEKDKTELYKEISRTHHQLHTLGMGLGAQDSGLLLDRQRLHAPLSQGSHCHSYLADLTHEELKILLFSAFVDAKNISKKELREVSLNFANDTSVESWLRFLLLVSYDEKEKDVVVVCNHSEPNILGLPPEAVSQLIEELSDEGYSYLNVVRCDLSGETTVQQRLLLNADEGRSMTVVISELPEGHPDIRNLQLASERIFVSREKEAADAYASGCKVVAFDDEHLPWVSSHIAYAEEIREKQEQTMQGSLTEEQLGALLCNTVSTEKNLAFALDAVIKQSVWRFRNPDLFAYEREALEASVTDALVSYVSNLDMIPYTSSQGIVIEDSSIVRTSQEHTLIVNCAAFDKLASQIEFLCPSDVLPISGKDPLISDDEDEELNPKVSSAADSKDKT</sequence>
<feature type="region of interest" description="Disordered" evidence="1">
    <location>
        <begin position="666"/>
        <end position="692"/>
    </location>
</feature>
<organism evidence="7">
    <name type="scientific">Chlamydia pneumoniae</name>
    <name type="common">Chlamydophila pneumoniae</name>
    <dbReference type="NCBI Taxonomy" id="83558"/>
    <lineage>
        <taxon>Bacteria</taxon>
        <taxon>Pseudomonadati</taxon>
        <taxon>Chlamydiota</taxon>
        <taxon>Chlamydiia</taxon>
        <taxon>Chlamydiales</taxon>
        <taxon>Chlamydiaceae</taxon>
        <taxon>Chlamydia/Chlamydophila group</taxon>
        <taxon>Chlamydia</taxon>
    </lineage>
</organism>
<dbReference type="EMBL" id="AE002161">
    <property type="protein sequence ID" value="AAF38154.1"/>
    <property type="molecule type" value="Genomic_DNA"/>
</dbReference>
<dbReference type="EMBL" id="LN849040">
    <property type="protein sequence ID" value="CRI73109.1"/>
    <property type="molecule type" value="Genomic_DNA"/>
</dbReference>
<dbReference type="InterPro" id="IPR006850">
    <property type="entry name" value="DUF562"/>
</dbReference>
<proteinExistence type="predicted"/>
<dbReference type="InterPro" id="IPR006835">
    <property type="entry name" value="DUF575"/>
</dbReference>
<dbReference type="KEGG" id="cpa:CP_0297"/>
<dbReference type="Pfam" id="PF04746">
    <property type="entry name" value="DUF575"/>
    <property type="match status" value="1"/>
</dbReference>
<evidence type="ECO:0000313" key="5">
    <source>
        <dbReference type="EMBL" id="CRI41471.1"/>
    </source>
</evidence>
<dbReference type="AlphaFoldDB" id="Q9K2A2"/>
<dbReference type="PIR" id="A81593">
    <property type="entry name" value="A81593"/>
</dbReference>
<protein>
    <submittedName>
        <fullName evidence="4">Uncharacterized protein</fullName>
    </submittedName>
</protein>
<dbReference type="Proteomes" id="UP000000583">
    <property type="component" value="Chromosome"/>
</dbReference>
<dbReference type="PATRIC" id="fig|83558.18.peg.489"/>